<feature type="compositionally biased region" description="Polar residues" evidence="1">
    <location>
        <begin position="114"/>
        <end position="123"/>
    </location>
</feature>
<name>A0AAD9DBK2_9STRA</name>
<accession>A0AAD9DBK2</accession>
<proteinExistence type="predicted"/>
<feature type="transmembrane region" description="Helical" evidence="2">
    <location>
        <begin position="167"/>
        <end position="187"/>
    </location>
</feature>
<keyword evidence="2" id="KW-1133">Transmembrane helix</keyword>
<comment type="caution">
    <text evidence="3">The sequence shown here is derived from an EMBL/GenBank/DDBJ whole genome shotgun (WGS) entry which is preliminary data.</text>
</comment>
<dbReference type="EMBL" id="JATAAI010000017">
    <property type="protein sequence ID" value="KAK1739964.1"/>
    <property type="molecule type" value="Genomic_DNA"/>
</dbReference>
<feature type="transmembrane region" description="Helical" evidence="2">
    <location>
        <begin position="213"/>
        <end position="235"/>
    </location>
</feature>
<evidence type="ECO:0000313" key="4">
    <source>
        <dbReference type="Proteomes" id="UP001224775"/>
    </source>
</evidence>
<evidence type="ECO:0000313" key="3">
    <source>
        <dbReference type="EMBL" id="KAK1739964.1"/>
    </source>
</evidence>
<keyword evidence="2" id="KW-0812">Transmembrane</keyword>
<feature type="transmembrane region" description="Helical" evidence="2">
    <location>
        <begin position="46"/>
        <end position="65"/>
    </location>
</feature>
<keyword evidence="4" id="KW-1185">Reference proteome</keyword>
<keyword evidence="2" id="KW-0472">Membrane</keyword>
<protein>
    <submittedName>
        <fullName evidence="3">Uncharacterized protein</fullName>
    </submittedName>
</protein>
<reference evidence="3" key="1">
    <citation type="submission" date="2023-06" db="EMBL/GenBank/DDBJ databases">
        <title>Survivors Of The Sea: Transcriptome response of Skeletonema marinoi to long-term dormancy.</title>
        <authorList>
            <person name="Pinder M.I.M."/>
            <person name="Kourtchenko O."/>
            <person name="Robertson E.K."/>
            <person name="Larsson T."/>
            <person name="Maumus F."/>
            <person name="Osuna-Cruz C.M."/>
            <person name="Vancaester E."/>
            <person name="Stenow R."/>
            <person name="Vandepoele K."/>
            <person name="Ploug H."/>
            <person name="Bruchert V."/>
            <person name="Godhe A."/>
            <person name="Topel M."/>
        </authorList>
    </citation>
    <scope>NUCLEOTIDE SEQUENCE</scope>
    <source>
        <strain evidence="3">R05AC</strain>
    </source>
</reference>
<dbReference type="Proteomes" id="UP001224775">
    <property type="component" value="Unassembled WGS sequence"/>
</dbReference>
<evidence type="ECO:0000256" key="2">
    <source>
        <dbReference type="SAM" id="Phobius"/>
    </source>
</evidence>
<feature type="region of interest" description="Disordered" evidence="1">
    <location>
        <begin position="114"/>
        <end position="136"/>
    </location>
</feature>
<feature type="transmembrane region" description="Helical" evidence="2">
    <location>
        <begin position="77"/>
        <end position="99"/>
    </location>
</feature>
<organism evidence="3 4">
    <name type="scientific">Skeletonema marinoi</name>
    <dbReference type="NCBI Taxonomy" id="267567"/>
    <lineage>
        <taxon>Eukaryota</taxon>
        <taxon>Sar</taxon>
        <taxon>Stramenopiles</taxon>
        <taxon>Ochrophyta</taxon>
        <taxon>Bacillariophyta</taxon>
        <taxon>Coscinodiscophyceae</taxon>
        <taxon>Thalassiosirophycidae</taxon>
        <taxon>Thalassiosirales</taxon>
        <taxon>Skeletonemataceae</taxon>
        <taxon>Skeletonema</taxon>
        <taxon>Skeletonema marinoi-dohrnii complex</taxon>
    </lineage>
</organism>
<gene>
    <name evidence="3" type="ORF">QTG54_009723</name>
</gene>
<dbReference type="AlphaFoldDB" id="A0AAD9DBK2"/>
<evidence type="ECO:0000256" key="1">
    <source>
        <dbReference type="SAM" id="MobiDB-lite"/>
    </source>
</evidence>
<sequence length="236" mass="24987">MAAVLCNGIGKLCSGTCEILGSVITLPCKACGVVCEGVSKALRSPFCLYLTVAFGLNIPPIVFAVEAFTINDDGCSIALNWLIVNAVLCVVNLAAAVYISGKIAYVPANETNNDAAPPTTTSDIEAPTVDGNKSKTAPKQTINKNTMWPTLFESNNRAKSFSRVRDVLCHDPIVAIYIVIGIGYIVWQTMGIGRMNQAEDCGGGGLEELISEAIMFGFLFISLGAISFSCSVCCLR</sequence>